<name>A0ABP9V2Z0_9BACT</name>
<evidence type="ECO:0000313" key="4">
    <source>
        <dbReference type="Proteomes" id="UP001424741"/>
    </source>
</evidence>
<dbReference type="InterPro" id="IPR009057">
    <property type="entry name" value="Homeodomain-like_sf"/>
</dbReference>
<organism evidence="3 4">
    <name type="scientific">Rubritalea halochordaticola</name>
    <dbReference type="NCBI Taxonomy" id="714537"/>
    <lineage>
        <taxon>Bacteria</taxon>
        <taxon>Pseudomonadati</taxon>
        <taxon>Verrucomicrobiota</taxon>
        <taxon>Verrucomicrobiia</taxon>
        <taxon>Verrucomicrobiales</taxon>
        <taxon>Rubritaleaceae</taxon>
        <taxon>Rubritalea</taxon>
    </lineage>
</organism>
<feature type="region of interest" description="Disordered" evidence="1">
    <location>
        <begin position="1"/>
        <end position="34"/>
    </location>
</feature>
<dbReference type="SUPFAM" id="SSF46689">
    <property type="entry name" value="Homeodomain-like"/>
    <property type="match status" value="1"/>
</dbReference>
<dbReference type="Gene3D" id="1.10.10.10">
    <property type="entry name" value="Winged helix-like DNA-binding domain superfamily/Winged helix DNA-binding domain"/>
    <property type="match status" value="1"/>
</dbReference>
<protein>
    <recommendedName>
        <fullName evidence="2">Integrase catalytic domain-containing protein</fullName>
    </recommendedName>
</protein>
<feature type="compositionally biased region" description="Basic residues" evidence="1">
    <location>
        <begin position="7"/>
        <end position="27"/>
    </location>
</feature>
<gene>
    <name evidence="3" type="ORF">Rhal01_03209</name>
</gene>
<evidence type="ECO:0000259" key="2">
    <source>
        <dbReference type="PROSITE" id="PS50994"/>
    </source>
</evidence>
<dbReference type="InterPro" id="IPR036397">
    <property type="entry name" value="RNaseH_sf"/>
</dbReference>
<dbReference type="InterPro" id="IPR050900">
    <property type="entry name" value="Transposase_IS3/IS150/IS904"/>
</dbReference>
<dbReference type="Pfam" id="PF13565">
    <property type="entry name" value="HTH_32"/>
    <property type="match status" value="1"/>
</dbReference>
<comment type="caution">
    <text evidence="3">The sequence shown here is derived from an EMBL/GenBank/DDBJ whole genome shotgun (WGS) entry which is preliminary data.</text>
</comment>
<dbReference type="PANTHER" id="PTHR46889:SF4">
    <property type="entry name" value="TRANSPOSASE INSO FOR INSERTION SEQUENCE ELEMENT IS911B-RELATED"/>
    <property type="match status" value="1"/>
</dbReference>
<evidence type="ECO:0000313" key="3">
    <source>
        <dbReference type="EMBL" id="GAA5497021.1"/>
    </source>
</evidence>
<dbReference type="EMBL" id="BAABRL010000011">
    <property type="protein sequence ID" value="GAA5497021.1"/>
    <property type="molecule type" value="Genomic_DNA"/>
</dbReference>
<dbReference type="InterPro" id="IPR012337">
    <property type="entry name" value="RNaseH-like_sf"/>
</dbReference>
<dbReference type="Pfam" id="PF00665">
    <property type="entry name" value="rve"/>
    <property type="match status" value="1"/>
</dbReference>
<evidence type="ECO:0000256" key="1">
    <source>
        <dbReference type="SAM" id="MobiDB-lite"/>
    </source>
</evidence>
<reference evidence="3 4" key="1">
    <citation type="submission" date="2024-02" db="EMBL/GenBank/DDBJ databases">
        <title>Rubritalea halochordaticola NBRC 107102.</title>
        <authorList>
            <person name="Ichikawa N."/>
            <person name="Katano-Makiyama Y."/>
            <person name="Hidaka K."/>
        </authorList>
    </citation>
    <scope>NUCLEOTIDE SEQUENCE [LARGE SCALE GENOMIC DNA]</scope>
    <source>
        <strain evidence="3 4">NBRC 107102</strain>
    </source>
</reference>
<accession>A0ABP9V2Z0</accession>
<dbReference type="PROSITE" id="PS50994">
    <property type="entry name" value="INTEGRASE"/>
    <property type="match status" value="1"/>
</dbReference>
<dbReference type="PANTHER" id="PTHR46889">
    <property type="entry name" value="TRANSPOSASE INSF FOR INSERTION SEQUENCE IS3B-RELATED"/>
    <property type="match status" value="1"/>
</dbReference>
<dbReference type="Proteomes" id="UP001424741">
    <property type="component" value="Unassembled WGS sequence"/>
</dbReference>
<dbReference type="SUPFAM" id="SSF53098">
    <property type="entry name" value="Ribonuclease H-like"/>
    <property type="match status" value="1"/>
</dbReference>
<feature type="region of interest" description="Disordered" evidence="1">
    <location>
        <begin position="80"/>
        <end position="101"/>
    </location>
</feature>
<feature type="domain" description="Integrase catalytic" evidence="2">
    <location>
        <begin position="167"/>
        <end position="253"/>
    </location>
</feature>
<sequence>MKEKPEKIRRRISRKKGKSPKKGRKPKSKQERYPPEVRLRAVLLCIEGKVPHYQVAAELGVATSTLSEWKRAYKKDGAQGSLFRGAEPPEGGSESRSRLPSPVREKIVDLKKQNSSWGIRRIAQVLRRWFLMEASPETIRRTLNEEQLIEKKRAKPRRNRSKPRRFERATPNQMWQSDIFTFRLGGRNAYLIGYLDDYSRYITGAELFRSQTAEAVIELYRRAVGEYGVPREMLTDNGRQYATWRGTSRFQMH</sequence>
<proteinExistence type="predicted"/>
<dbReference type="InterPro" id="IPR036388">
    <property type="entry name" value="WH-like_DNA-bd_sf"/>
</dbReference>
<dbReference type="RefSeq" id="WP_346189596.1">
    <property type="nucleotide sequence ID" value="NZ_BAABRL010000011.1"/>
</dbReference>
<dbReference type="Gene3D" id="3.30.420.10">
    <property type="entry name" value="Ribonuclease H-like superfamily/Ribonuclease H"/>
    <property type="match status" value="1"/>
</dbReference>
<dbReference type="InterPro" id="IPR001584">
    <property type="entry name" value="Integrase_cat-core"/>
</dbReference>
<keyword evidence="4" id="KW-1185">Reference proteome</keyword>